<dbReference type="GO" id="GO:0045944">
    <property type="term" value="P:positive regulation of transcription by RNA polymerase II"/>
    <property type="evidence" value="ECO:0007669"/>
    <property type="project" value="TreeGrafter"/>
</dbReference>
<keyword evidence="3" id="KW-0539">Nucleus</keyword>
<dbReference type="PANTHER" id="PTHR13293:SF6">
    <property type="entry name" value="AKIRIN-RELATED"/>
    <property type="match status" value="1"/>
</dbReference>
<organism evidence="4">
    <name type="scientific">Hanusia phi</name>
    <dbReference type="NCBI Taxonomy" id="3032"/>
    <lineage>
        <taxon>Eukaryota</taxon>
        <taxon>Cryptophyceae</taxon>
        <taxon>Pyrenomonadales</taxon>
        <taxon>Geminigeraceae</taxon>
        <taxon>Hanusia</taxon>
    </lineage>
</organism>
<gene>
    <name evidence="4" type="ORF">HPHI1048_LOCUS3294</name>
</gene>
<comment type="similarity">
    <text evidence="2">Belongs to the akirin family.</text>
</comment>
<dbReference type="GO" id="GO:0005634">
    <property type="term" value="C:nucleus"/>
    <property type="evidence" value="ECO:0007669"/>
    <property type="project" value="UniProtKB-SubCell"/>
</dbReference>
<dbReference type="AlphaFoldDB" id="A0A7S0HDM1"/>
<evidence type="ECO:0000313" key="4">
    <source>
        <dbReference type="EMBL" id="CAD8470948.1"/>
    </source>
</evidence>
<dbReference type="GO" id="GO:0003712">
    <property type="term" value="F:transcription coregulator activity"/>
    <property type="evidence" value="ECO:0007669"/>
    <property type="project" value="TreeGrafter"/>
</dbReference>
<reference evidence="4" key="1">
    <citation type="submission" date="2021-01" db="EMBL/GenBank/DDBJ databases">
        <authorList>
            <person name="Corre E."/>
            <person name="Pelletier E."/>
            <person name="Niang G."/>
            <person name="Scheremetjew M."/>
            <person name="Finn R."/>
            <person name="Kale V."/>
            <person name="Holt S."/>
            <person name="Cochrane G."/>
            <person name="Meng A."/>
            <person name="Brown T."/>
            <person name="Cohen L."/>
        </authorList>
    </citation>
    <scope>NUCLEOTIDE SEQUENCE</scope>
    <source>
        <strain evidence="4">CCMP325</strain>
    </source>
</reference>
<dbReference type="EMBL" id="HBEO01004609">
    <property type="protein sequence ID" value="CAD8470948.1"/>
    <property type="molecule type" value="Transcribed_RNA"/>
</dbReference>
<dbReference type="PANTHER" id="PTHR13293">
    <property type="entry name" value="AKIRIN-RELATED"/>
    <property type="match status" value="1"/>
</dbReference>
<evidence type="ECO:0000256" key="2">
    <source>
        <dbReference type="ARBA" id="ARBA00005625"/>
    </source>
</evidence>
<accession>A0A7S0HDM1</accession>
<proteinExistence type="inferred from homology"/>
<dbReference type="GO" id="GO:0000785">
    <property type="term" value="C:chromatin"/>
    <property type="evidence" value="ECO:0007669"/>
    <property type="project" value="TreeGrafter"/>
</dbReference>
<dbReference type="InterPro" id="IPR024132">
    <property type="entry name" value="Akirin"/>
</dbReference>
<protein>
    <recommendedName>
        <fullName evidence="5">Akirin</fullName>
    </recommendedName>
</protein>
<evidence type="ECO:0000256" key="3">
    <source>
        <dbReference type="ARBA" id="ARBA00023242"/>
    </source>
</evidence>
<evidence type="ECO:0008006" key="5">
    <source>
        <dbReference type="Google" id="ProtNLM"/>
    </source>
</evidence>
<comment type="subcellular location">
    <subcellularLocation>
        <location evidence="1">Nucleus</location>
    </subcellularLocation>
</comment>
<sequence length="175" mass="19773">MTMIGMKRPLDLETLSDALPSTCSMSAHLGTDSSSVDLLQISKRQRYAEMMATKAAQAGVPIGVGVRENPFPASRPIESEEIDGYVRKHIQLSKKNTNEGEQVTANSDRPSEKLYTHEELTSIISKVVQQRETALREEYNKILNFKLAEQFHSFTRFNQDYISRQIKGNPFSYVS</sequence>
<name>A0A7S0HDM1_9CRYP</name>
<evidence type="ECO:0000256" key="1">
    <source>
        <dbReference type="ARBA" id="ARBA00004123"/>
    </source>
</evidence>